<accession>A0AAU7TF58</accession>
<feature type="domain" description="GLMA-like second" evidence="5">
    <location>
        <begin position="544"/>
        <end position="607"/>
    </location>
</feature>
<feature type="domain" description="Glycoside hydrolase 35 catalytic" evidence="4">
    <location>
        <begin position="36"/>
        <end position="202"/>
    </location>
</feature>
<dbReference type="EMBL" id="CP158165">
    <property type="protein sequence ID" value="XBV25446.1"/>
    <property type="molecule type" value="Genomic_DNA"/>
</dbReference>
<dbReference type="GO" id="GO:0005975">
    <property type="term" value="P:carbohydrate metabolic process"/>
    <property type="evidence" value="ECO:0007669"/>
    <property type="project" value="InterPro"/>
</dbReference>
<evidence type="ECO:0000259" key="4">
    <source>
        <dbReference type="Pfam" id="PF01301"/>
    </source>
</evidence>
<dbReference type="Pfam" id="PF22369">
    <property type="entry name" value="GLMA_2nd"/>
    <property type="match status" value="1"/>
</dbReference>
<dbReference type="InterPro" id="IPR017853">
    <property type="entry name" value="GH"/>
</dbReference>
<sequence>MSPAPESGTRPADAPHRGQIAPQRGQIGLRAGRIEVDATPTLLLAGEVHYFRLRRDEWADRLVRARDAGLDTIASYIPWIWHELPDGELDLTGRTCPERDLPAFIDLCDSLGLRFLARPGPFVMAELKNEGIPHRVYREHPDARPTGWDGAAATTEDLDYRHPGFLTEAERWLAAVFEVLAPRQAPSGPVVGVQLDNEVGMLAWVSNTPHLDDLAIGNFLAWLTDRHGPEGAAKLLGDAPGGLAAAVRSGGDSARTLAVHHELGLWARDDFAAYLRHLESFARDQGVSVPLLVNVHGTGGGRGTTFPIGVSQLAPAYRGRDGVLAGSDYYLGELTVQNVADLYLCNAILACVNGPGQPASSLEFEVGTGDYGDNLDGLSSPESGIHKTLITLGQGNRLINYYLLTGGRNPVLESLEEDGIPRIAFTGERHGFAAPIDPEGRSTPAFDALANLLTEVRVHEPILATGRQLTDDLGFGFVADHYLTEYAHPAATDRREQVDDLERHRGFGARDTLGRAIVLGGYHVDAVDLQAIADPESAWAAGTTAPQTPRTIALSTPRTLGAEIQRWLTDHVRNGGNLLLTGLLPDRDHDGTPCTILADAFGLSSAGVRVDRRTDSRPYWPTVTGTGDFLLDADLRVASAQLLHAPADAEVLLREVGSGLPCAVQVRLGAGSLIFVGCDFPASRLDRWRTLFARLGVRPRVRIDADRTGLVTVPVTSEHGNLLITVNVAPYPIEASISVDGHQVQPPTTFPARGHTLLRW</sequence>
<evidence type="ECO:0000259" key="5">
    <source>
        <dbReference type="Pfam" id="PF22369"/>
    </source>
</evidence>
<dbReference type="PRINTS" id="PR00742">
    <property type="entry name" value="GLHYDRLASE35"/>
</dbReference>
<dbReference type="PANTHER" id="PTHR23421">
    <property type="entry name" value="BETA-GALACTOSIDASE RELATED"/>
    <property type="match status" value="1"/>
</dbReference>
<evidence type="ECO:0000313" key="6">
    <source>
        <dbReference type="EMBL" id="XBV25446.1"/>
    </source>
</evidence>
<comment type="similarity">
    <text evidence="1 2">Belongs to the glycosyl hydrolase 35 family.</text>
</comment>
<dbReference type="InterPro" id="IPR001944">
    <property type="entry name" value="Glycoside_Hdrlase_35"/>
</dbReference>
<dbReference type="Gene3D" id="3.20.20.80">
    <property type="entry name" value="Glycosidases"/>
    <property type="match status" value="1"/>
</dbReference>
<evidence type="ECO:0000256" key="3">
    <source>
        <dbReference type="SAM" id="MobiDB-lite"/>
    </source>
</evidence>
<reference evidence="6" key="1">
    <citation type="submission" date="2024-06" db="EMBL/GenBank/DDBJ databases">
        <title>Kribbella sp. strain HUAS MG21 genome sequences.</title>
        <authorList>
            <person name="Mo P."/>
        </authorList>
    </citation>
    <scope>NUCLEOTIDE SEQUENCE</scope>
    <source>
        <strain evidence="6">HUAS MG21</strain>
    </source>
</reference>
<evidence type="ECO:0000256" key="2">
    <source>
        <dbReference type="RuleBase" id="RU003679"/>
    </source>
</evidence>
<dbReference type="InterPro" id="IPR031330">
    <property type="entry name" value="Gly_Hdrlase_35_cat"/>
</dbReference>
<dbReference type="EC" id="3.2.1.23" evidence="6"/>
<dbReference type="Gene3D" id="3.40.50.880">
    <property type="match status" value="1"/>
</dbReference>
<name>A0AAU7TF58_9ACTN</name>
<evidence type="ECO:0000256" key="1">
    <source>
        <dbReference type="ARBA" id="ARBA00009809"/>
    </source>
</evidence>
<dbReference type="Pfam" id="PF01301">
    <property type="entry name" value="Glyco_hydro_35"/>
    <property type="match status" value="1"/>
</dbReference>
<organism evidence="6">
    <name type="scientific">Kribbella sp. HUAS MG21</name>
    <dbReference type="NCBI Taxonomy" id="3160966"/>
    <lineage>
        <taxon>Bacteria</taxon>
        <taxon>Bacillati</taxon>
        <taxon>Actinomycetota</taxon>
        <taxon>Actinomycetes</taxon>
        <taxon>Propionibacteriales</taxon>
        <taxon>Kribbellaceae</taxon>
        <taxon>Kribbella</taxon>
    </lineage>
</organism>
<dbReference type="GO" id="GO:0004565">
    <property type="term" value="F:beta-galactosidase activity"/>
    <property type="evidence" value="ECO:0007669"/>
    <property type="project" value="UniProtKB-EC"/>
</dbReference>
<dbReference type="InterPro" id="IPR054746">
    <property type="entry name" value="GLMA-like_second"/>
</dbReference>
<dbReference type="AlphaFoldDB" id="A0AAU7TF58"/>
<keyword evidence="6" id="KW-0378">Hydrolase</keyword>
<keyword evidence="6" id="KW-0326">Glycosidase</keyword>
<dbReference type="RefSeq" id="WP_350278258.1">
    <property type="nucleotide sequence ID" value="NZ_CP158165.1"/>
</dbReference>
<protein>
    <submittedName>
        <fullName evidence="6">Beta-galactosidase</fullName>
        <ecNumber evidence="6">3.2.1.23</ecNumber>
    </submittedName>
</protein>
<gene>
    <name evidence="6" type="ORF">ABN611_03285</name>
</gene>
<dbReference type="InterPro" id="IPR029062">
    <property type="entry name" value="Class_I_gatase-like"/>
</dbReference>
<feature type="region of interest" description="Disordered" evidence="3">
    <location>
        <begin position="1"/>
        <end position="24"/>
    </location>
</feature>
<proteinExistence type="inferred from homology"/>
<dbReference type="SUPFAM" id="SSF51445">
    <property type="entry name" value="(Trans)glycosidases"/>
    <property type="match status" value="1"/>
</dbReference>